<evidence type="ECO:0000256" key="1">
    <source>
        <dbReference type="SAM" id="MobiDB-lite"/>
    </source>
</evidence>
<name>A0A9P6IKM9_9FUNG</name>
<reference evidence="2" key="1">
    <citation type="journal article" date="2020" name="Fungal Divers.">
        <title>Resolving the Mortierellaceae phylogeny through synthesis of multi-gene phylogenetics and phylogenomics.</title>
        <authorList>
            <person name="Vandepol N."/>
            <person name="Liber J."/>
            <person name="Desiro A."/>
            <person name="Na H."/>
            <person name="Kennedy M."/>
            <person name="Barry K."/>
            <person name="Grigoriev I.V."/>
            <person name="Miller A.N."/>
            <person name="O'Donnell K."/>
            <person name="Stajich J.E."/>
            <person name="Bonito G."/>
        </authorList>
    </citation>
    <scope>NUCLEOTIDE SEQUENCE</scope>
    <source>
        <strain evidence="2">MES-2147</strain>
    </source>
</reference>
<dbReference type="AlphaFoldDB" id="A0A9P6IKM9"/>
<accession>A0A9P6IKM9</accession>
<protein>
    <submittedName>
        <fullName evidence="2">Uncharacterized protein</fullName>
    </submittedName>
</protein>
<proteinExistence type="predicted"/>
<gene>
    <name evidence="2" type="ORF">BGZ65_003471</name>
</gene>
<dbReference type="EMBL" id="JAAAHW010009886">
    <property type="protein sequence ID" value="KAF9935164.1"/>
    <property type="molecule type" value="Genomic_DNA"/>
</dbReference>
<feature type="region of interest" description="Disordered" evidence="1">
    <location>
        <begin position="228"/>
        <end position="250"/>
    </location>
</feature>
<evidence type="ECO:0000313" key="3">
    <source>
        <dbReference type="Proteomes" id="UP000749646"/>
    </source>
</evidence>
<organism evidence="2 3">
    <name type="scientific">Modicella reniformis</name>
    <dbReference type="NCBI Taxonomy" id="1440133"/>
    <lineage>
        <taxon>Eukaryota</taxon>
        <taxon>Fungi</taxon>
        <taxon>Fungi incertae sedis</taxon>
        <taxon>Mucoromycota</taxon>
        <taxon>Mortierellomycotina</taxon>
        <taxon>Mortierellomycetes</taxon>
        <taxon>Mortierellales</taxon>
        <taxon>Mortierellaceae</taxon>
        <taxon>Modicella</taxon>
    </lineage>
</organism>
<comment type="caution">
    <text evidence="2">The sequence shown here is derived from an EMBL/GenBank/DDBJ whole genome shotgun (WGS) entry which is preliminary data.</text>
</comment>
<sequence length="250" mass="28749">MNTFASEFPQEFAHLQAYIKHQEVISSQQREEARRQEEMRQYQFQLEQRLRQEQELQQFKEFQEMQSHQEQGREMQQLFQEWLLKRQQARANSFRLNTHSKDDGLDLADVFTIALKKDPKLMEKMISTDPGLNVLLTSAQQQEFTKFVEQRRIQDLMAQEKKRQEMAAAGFSTSAFQHLSSSSFSPSLPSSSAAAAATASLLTGSLWNSNGGSNSWLPGGYGSGGQFGFQSKFQPSMPNEEYLKMNRKRS</sequence>
<keyword evidence="3" id="KW-1185">Reference proteome</keyword>
<dbReference type="OrthoDB" id="2413924at2759"/>
<dbReference type="Proteomes" id="UP000749646">
    <property type="component" value="Unassembled WGS sequence"/>
</dbReference>
<evidence type="ECO:0000313" key="2">
    <source>
        <dbReference type="EMBL" id="KAF9935164.1"/>
    </source>
</evidence>